<protein>
    <submittedName>
        <fullName evidence="1">Uncharacterized protein</fullName>
    </submittedName>
</protein>
<evidence type="ECO:0000313" key="1">
    <source>
        <dbReference type="EMBL" id="MBP3985754.1"/>
    </source>
</evidence>
<keyword evidence="2" id="KW-1185">Reference proteome</keyword>
<accession>A0A941AUY4</accession>
<sequence length="53" mass="5793">MSTAAQHQKSTGEDRVMEKIGVCVGYSSAGTISTAFTRYAVQCHERLQPEEMA</sequence>
<dbReference type="AlphaFoldDB" id="A0A941AUY4"/>
<reference evidence="1" key="1">
    <citation type="journal article" date="2016" name="Int. J. Syst. Evol. Microbiol.">
        <title>Pseudoxanthomonas helianthi sp. nov., isolated from roots of Jerusalem artichoke (Helianthus tuberosus).</title>
        <authorList>
            <person name="Kittiwongwattana C."/>
            <person name="Thawai C."/>
        </authorList>
    </citation>
    <scope>NUCLEOTIDE SEQUENCE</scope>
    <source>
        <strain evidence="1">110414</strain>
    </source>
</reference>
<comment type="caution">
    <text evidence="1">The sequence shown here is derived from an EMBL/GenBank/DDBJ whole genome shotgun (WGS) entry which is preliminary data.</text>
</comment>
<proteinExistence type="predicted"/>
<organism evidence="1 2">
    <name type="scientific">Pseudoxanthomonas helianthi</name>
    <dbReference type="NCBI Taxonomy" id="1453541"/>
    <lineage>
        <taxon>Bacteria</taxon>
        <taxon>Pseudomonadati</taxon>
        <taxon>Pseudomonadota</taxon>
        <taxon>Gammaproteobacteria</taxon>
        <taxon>Lysobacterales</taxon>
        <taxon>Lysobacteraceae</taxon>
        <taxon>Pseudoxanthomonas</taxon>
    </lineage>
</organism>
<dbReference type="RefSeq" id="WP_210537633.1">
    <property type="nucleotide sequence ID" value="NZ_JAGKTC010000004.1"/>
</dbReference>
<reference evidence="1" key="2">
    <citation type="submission" date="2021-03" db="EMBL/GenBank/DDBJ databases">
        <authorList>
            <person name="Cao W."/>
        </authorList>
    </citation>
    <scope>NUCLEOTIDE SEQUENCE</scope>
    <source>
        <strain evidence="1">110414</strain>
    </source>
</reference>
<name>A0A941AUY4_9GAMM</name>
<dbReference type="Proteomes" id="UP000673447">
    <property type="component" value="Unassembled WGS sequence"/>
</dbReference>
<gene>
    <name evidence="1" type="ORF">J5837_15190</name>
</gene>
<evidence type="ECO:0000313" key="2">
    <source>
        <dbReference type="Proteomes" id="UP000673447"/>
    </source>
</evidence>
<dbReference type="EMBL" id="JAGKTC010000004">
    <property type="protein sequence ID" value="MBP3985754.1"/>
    <property type="molecule type" value="Genomic_DNA"/>
</dbReference>